<feature type="compositionally biased region" description="Basic and acidic residues" evidence="1">
    <location>
        <begin position="18"/>
        <end position="28"/>
    </location>
</feature>
<reference evidence="2 3" key="1">
    <citation type="journal article" date="2019" name="G3 (Bethesda)">
        <title>Sequencing of a Wild Apple (Malus baccata) Genome Unravels the Differences Between Cultivated and Wild Apple Species Regarding Disease Resistance and Cold Tolerance.</title>
        <authorList>
            <person name="Chen X."/>
        </authorList>
    </citation>
    <scope>NUCLEOTIDE SEQUENCE [LARGE SCALE GENOMIC DNA]</scope>
    <source>
        <strain evidence="3">cv. Shandingzi</strain>
        <tissue evidence="2">Leaves</tissue>
    </source>
</reference>
<dbReference type="EMBL" id="VIEB01000238">
    <property type="protein sequence ID" value="TQD99332.1"/>
    <property type="molecule type" value="Genomic_DNA"/>
</dbReference>
<feature type="region of interest" description="Disordered" evidence="1">
    <location>
        <begin position="16"/>
        <end position="48"/>
    </location>
</feature>
<accession>A0A540MMA1</accession>
<evidence type="ECO:0000313" key="2">
    <source>
        <dbReference type="EMBL" id="TQD99332.1"/>
    </source>
</evidence>
<evidence type="ECO:0000256" key="1">
    <source>
        <dbReference type="SAM" id="MobiDB-lite"/>
    </source>
</evidence>
<evidence type="ECO:0000313" key="3">
    <source>
        <dbReference type="Proteomes" id="UP000315295"/>
    </source>
</evidence>
<feature type="non-terminal residue" evidence="2">
    <location>
        <position position="1"/>
    </location>
</feature>
<name>A0A540MMA1_MALBA</name>
<gene>
    <name evidence="2" type="ORF">C1H46_015121</name>
</gene>
<dbReference type="Proteomes" id="UP000315295">
    <property type="component" value="Unassembled WGS sequence"/>
</dbReference>
<protein>
    <submittedName>
        <fullName evidence="2">Uncharacterized protein</fullName>
    </submittedName>
</protein>
<organism evidence="2 3">
    <name type="scientific">Malus baccata</name>
    <name type="common">Siberian crab apple</name>
    <name type="synonym">Pyrus baccata</name>
    <dbReference type="NCBI Taxonomy" id="106549"/>
    <lineage>
        <taxon>Eukaryota</taxon>
        <taxon>Viridiplantae</taxon>
        <taxon>Streptophyta</taxon>
        <taxon>Embryophyta</taxon>
        <taxon>Tracheophyta</taxon>
        <taxon>Spermatophyta</taxon>
        <taxon>Magnoliopsida</taxon>
        <taxon>eudicotyledons</taxon>
        <taxon>Gunneridae</taxon>
        <taxon>Pentapetalae</taxon>
        <taxon>rosids</taxon>
        <taxon>fabids</taxon>
        <taxon>Rosales</taxon>
        <taxon>Rosaceae</taxon>
        <taxon>Amygdaloideae</taxon>
        <taxon>Maleae</taxon>
        <taxon>Malus</taxon>
    </lineage>
</organism>
<comment type="caution">
    <text evidence="2">The sequence shown here is derived from an EMBL/GenBank/DDBJ whole genome shotgun (WGS) entry which is preliminary data.</text>
</comment>
<keyword evidence="3" id="KW-1185">Reference proteome</keyword>
<sequence length="72" mass="7568">VIGGFHVVAGNYRKKKIGAKEGKDEKEGGGSGGGGGGDGRDGSLHVNQEEALNWSRSYAKIPPSINRFQHGF</sequence>
<dbReference type="AlphaFoldDB" id="A0A540MMA1"/>
<proteinExistence type="predicted"/>